<comment type="subcellular location">
    <subcellularLocation>
        <location evidence="1">Nucleus</location>
    </subcellularLocation>
</comment>
<feature type="compositionally biased region" description="Polar residues" evidence="6">
    <location>
        <begin position="211"/>
        <end position="222"/>
    </location>
</feature>
<evidence type="ECO:0000256" key="6">
    <source>
        <dbReference type="SAM" id="MobiDB-lite"/>
    </source>
</evidence>
<feature type="region of interest" description="Disordered" evidence="6">
    <location>
        <begin position="65"/>
        <end position="255"/>
    </location>
</feature>
<evidence type="ECO:0000256" key="4">
    <source>
        <dbReference type="ARBA" id="ARBA00022833"/>
    </source>
</evidence>
<keyword evidence="3" id="KW-0863">Zinc-finger</keyword>
<name>A0A553NT79_TIGCA</name>
<keyword evidence="5" id="KW-0539">Nucleus</keyword>
<evidence type="ECO:0000256" key="3">
    <source>
        <dbReference type="ARBA" id="ARBA00022771"/>
    </source>
</evidence>
<evidence type="ECO:0000256" key="2">
    <source>
        <dbReference type="ARBA" id="ARBA00022723"/>
    </source>
</evidence>
<comment type="caution">
    <text evidence="7">The sequence shown here is derived from an EMBL/GenBank/DDBJ whole genome shotgun (WGS) entry which is preliminary data.</text>
</comment>
<dbReference type="AlphaFoldDB" id="A0A553NT79"/>
<keyword evidence="4" id="KW-0862">Zinc</keyword>
<reference evidence="7 8" key="1">
    <citation type="journal article" date="2018" name="Nat. Ecol. Evol.">
        <title>Genomic signatures of mitonuclear coevolution across populations of Tigriopus californicus.</title>
        <authorList>
            <person name="Barreto F.S."/>
            <person name="Watson E.T."/>
            <person name="Lima T.G."/>
            <person name="Willett C.S."/>
            <person name="Edmands S."/>
            <person name="Li W."/>
            <person name="Burton R.S."/>
        </authorList>
    </citation>
    <scope>NUCLEOTIDE SEQUENCE [LARGE SCALE GENOMIC DNA]</scope>
    <source>
        <strain evidence="7 8">San Diego</strain>
    </source>
</reference>
<evidence type="ECO:0008006" key="9">
    <source>
        <dbReference type="Google" id="ProtNLM"/>
    </source>
</evidence>
<dbReference type="GO" id="GO:0006325">
    <property type="term" value="P:chromatin organization"/>
    <property type="evidence" value="ECO:0007669"/>
    <property type="project" value="TreeGrafter"/>
</dbReference>
<dbReference type="STRING" id="6832.A0A553NT79"/>
<evidence type="ECO:0000256" key="5">
    <source>
        <dbReference type="ARBA" id="ARBA00023242"/>
    </source>
</evidence>
<evidence type="ECO:0000256" key="1">
    <source>
        <dbReference type="ARBA" id="ARBA00004123"/>
    </source>
</evidence>
<feature type="compositionally biased region" description="Basic and acidic residues" evidence="6">
    <location>
        <begin position="13"/>
        <end position="26"/>
    </location>
</feature>
<dbReference type="OrthoDB" id="9994231at2759"/>
<feature type="compositionally biased region" description="Basic residues" evidence="6">
    <location>
        <begin position="236"/>
        <end position="247"/>
    </location>
</feature>
<accession>A0A553NT79</accession>
<evidence type="ECO:0000313" key="7">
    <source>
        <dbReference type="EMBL" id="TRY68637.1"/>
    </source>
</evidence>
<keyword evidence="2" id="KW-0479">Metal-binding</keyword>
<dbReference type="PANTHER" id="PTHR13340:SF2">
    <property type="entry name" value="GATA ZINC FINGER DOMAIN-CONTAINING PROTEIN 1"/>
    <property type="match status" value="1"/>
</dbReference>
<gene>
    <name evidence="7" type="ORF">TCAL_08887</name>
</gene>
<dbReference type="GO" id="GO:0005634">
    <property type="term" value="C:nucleus"/>
    <property type="evidence" value="ECO:0007669"/>
    <property type="project" value="UniProtKB-SubCell"/>
</dbReference>
<dbReference type="InterPro" id="IPR039050">
    <property type="entry name" value="GATAD1"/>
</dbReference>
<feature type="compositionally biased region" description="Basic and acidic residues" evidence="6">
    <location>
        <begin position="85"/>
        <end position="110"/>
    </location>
</feature>
<proteinExistence type="predicted"/>
<dbReference type="EMBL" id="VCGU01000010">
    <property type="protein sequence ID" value="TRY68637.1"/>
    <property type="molecule type" value="Genomic_DNA"/>
</dbReference>
<dbReference type="PANTHER" id="PTHR13340">
    <property type="entry name" value="GATA ZINC FINGER DOMAIN-CONTAINING"/>
    <property type="match status" value="1"/>
</dbReference>
<keyword evidence="8" id="KW-1185">Reference proteome</keyword>
<dbReference type="Proteomes" id="UP000318571">
    <property type="component" value="Chromosome 1"/>
</dbReference>
<protein>
    <recommendedName>
        <fullName evidence="9">BAH domain-containing protein</fullName>
    </recommendedName>
</protein>
<feature type="region of interest" description="Disordered" evidence="6">
    <location>
        <begin position="1"/>
        <end position="27"/>
    </location>
</feature>
<dbReference type="GO" id="GO:0008270">
    <property type="term" value="F:zinc ion binding"/>
    <property type="evidence" value="ECO:0007669"/>
    <property type="project" value="UniProtKB-KW"/>
</dbReference>
<sequence>MARKSNPPQESGARSKDPESPGKVDKVAVAVRHPGVFMETEDLEKEIGQKLEKGVVPEAIDVKSTLKSVASHPVDPSTSPDQEIDQPHAGEEVKVEDGSEDLAQKVKAEPEYQPAKADEDVIGEEIEIAGKSTPAKTRSSISTRRSKKLEEQSRPAPLKPAMSVESHRETPMEDTVPSGEGLERVKSSSLLDDDHSEVDSIGSEIRDDSESVASGSTLTTRSSNRRKRDPAANLTKKAKLRAAHKNKSASLSGKGKSRRFIFKKSSIRAPTSVARALTSDRVFYKGQCFTTGDIVSVTDIEGGIYYAQLRGFLTDQYCEKSGVISWLLPTVHSPLPEDGFDAGTYVIGPEEELPRKLECFTFVMHAPDDYFYYKYAPYPTRSVKPDQEYLMTRAGPKVRLINHGKAVYRDMDLYD</sequence>
<organism evidence="7 8">
    <name type="scientific">Tigriopus californicus</name>
    <name type="common">Marine copepod</name>
    <dbReference type="NCBI Taxonomy" id="6832"/>
    <lineage>
        <taxon>Eukaryota</taxon>
        <taxon>Metazoa</taxon>
        <taxon>Ecdysozoa</taxon>
        <taxon>Arthropoda</taxon>
        <taxon>Crustacea</taxon>
        <taxon>Multicrustacea</taxon>
        <taxon>Hexanauplia</taxon>
        <taxon>Copepoda</taxon>
        <taxon>Harpacticoida</taxon>
        <taxon>Harpacticidae</taxon>
        <taxon>Tigriopus</taxon>
    </lineage>
</organism>
<evidence type="ECO:0000313" key="8">
    <source>
        <dbReference type="Proteomes" id="UP000318571"/>
    </source>
</evidence>